<evidence type="ECO:0000313" key="2">
    <source>
        <dbReference type="Proteomes" id="UP000536179"/>
    </source>
</evidence>
<organism evidence="1 2">
    <name type="scientific">Aporhodopirellula rubra</name>
    <dbReference type="NCBI Taxonomy" id="980271"/>
    <lineage>
        <taxon>Bacteria</taxon>
        <taxon>Pseudomonadati</taxon>
        <taxon>Planctomycetota</taxon>
        <taxon>Planctomycetia</taxon>
        <taxon>Pirellulales</taxon>
        <taxon>Pirellulaceae</taxon>
        <taxon>Aporhodopirellula</taxon>
    </lineage>
</organism>
<keyword evidence="2" id="KW-1185">Reference proteome</keyword>
<evidence type="ECO:0008006" key="3">
    <source>
        <dbReference type="Google" id="ProtNLM"/>
    </source>
</evidence>
<protein>
    <recommendedName>
        <fullName evidence="3">Carboxypeptidase regulatory-like domain-containing protein</fullName>
    </recommendedName>
</protein>
<gene>
    <name evidence="1" type="ORF">FHS27_000652</name>
</gene>
<reference evidence="1 2" key="1">
    <citation type="submission" date="2020-08" db="EMBL/GenBank/DDBJ databases">
        <title>Genomic Encyclopedia of Type Strains, Phase III (KMG-III): the genomes of soil and plant-associated and newly described type strains.</title>
        <authorList>
            <person name="Whitman W."/>
        </authorList>
    </citation>
    <scope>NUCLEOTIDE SEQUENCE [LARGE SCALE GENOMIC DNA]</scope>
    <source>
        <strain evidence="1 2">CECT 8075</strain>
    </source>
</reference>
<proteinExistence type="predicted"/>
<name>A0A7W5DUN2_9BACT</name>
<dbReference type="PROSITE" id="PS51257">
    <property type="entry name" value="PROKAR_LIPOPROTEIN"/>
    <property type="match status" value="1"/>
</dbReference>
<dbReference type="AlphaFoldDB" id="A0A7W5DUN2"/>
<dbReference type="RefSeq" id="WP_184301615.1">
    <property type="nucleotide sequence ID" value="NZ_JACHXU010000002.1"/>
</dbReference>
<comment type="caution">
    <text evidence="1">The sequence shown here is derived from an EMBL/GenBank/DDBJ whole genome shotgun (WGS) entry which is preliminary data.</text>
</comment>
<dbReference type="EMBL" id="JACHXU010000002">
    <property type="protein sequence ID" value="MBB3204885.1"/>
    <property type="molecule type" value="Genomic_DNA"/>
</dbReference>
<dbReference type="Proteomes" id="UP000536179">
    <property type="component" value="Unassembled WGS sequence"/>
</dbReference>
<sequence>MNYPRVGAVRLVHLSLIGLLLVGCGGPSGSYQGVVRFDDGSPVQSGSIELRSLATGSRYASRIASDGSFSLAGQDGELRCPPGNYEAVVVQIVLTEDLAAGAHQHGQTVPRRYADYYTSDLRVTNDSDPASRILITLKSSDQSSD</sequence>
<accession>A0A7W5DUN2</accession>
<evidence type="ECO:0000313" key="1">
    <source>
        <dbReference type="EMBL" id="MBB3204885.1"/>
    </source>
</evidence>